<feature type="transmembrane region" description="Helical" evidence="1">
    <location>
        <begin position="20"/>
        <end position="42"/>
    </location>
</feature>
<reference evidence="2 3" key="1">
    <citation type="submission" date="2020-08" db="EMBL/GenBank/DDBJ databases">
        <title>Genome Sequencing of Nocardia wallacei strain FMUON74 and assembly.</title>
        <authorList>
            <person name="Toyokawa M."/>
            <person name="Uesaka K."/>
        </authorList>
    </citation>
    <scope>NUCLEOTIDE SEQUENCE [LARGE SCALE GENOMIC DNA]</scope>
    <source>
        <strain evidence="2 3">FMUON74</strain>
    </source>
</reference>
<accession>A0A7G1L0V9</accession>
<keyword evidence="1" id="KW-0472">Membrane</keyword>
<gene>
    <name evidence="2" type="ORF">NWFMUON74_67760</name>
</gene>
<dbReference type="RefSeq" id="WP_187685662.1">
    <property type="nucleotide sequence ID" value="NZ_AP023396.1"/>
</dbReference>
<dbReference type="Proteomes" id="UP000516173">
    <property type="component" value="Chromosome"/>
</dbReference>
<dbReference type="GeneID" id="80351159"/>
<keyword evidence="1" id="KW-0812">Transmembrane</keyword>
<keyword evidence="3" id="KW-1185">Reference proteome</keyword>
<dbReference type="KEGG" id="nwl:NWFMUON74_67760"/>
<evidence type="ECO:0008006" key="4">
    <source>
        <dbReference type="Google" id="ProtNLM"/>
    </source>
</evidence>
<evidence type="ECO:0000313" key="3">
    <source>
        <dbReference type="Proteomes" id="UP000516173"/>
    </source>
</evidence>
<protein>
    <recommendedName>
        <fullName evidence="4">DUF4878 domain-containing protein</fullName>
    </recommendedName>
</protein>
<evidence type="ECO:0000313" key="2">
    <source>
        <dbReference type="EMBL" id="BCK59004.1"/>
    </source>
</evidence>
<evidence type="ECO:0000256" key="1">
    <source>
        <dbReference type="SAM" id="Phobius"/>
    </source>
</evidence>
<organism evidence="2 3">
    <name type="scientific">Nocardia wallacei</name>
    <dbReference type="NCBI Taxonomy" id="480035"/>
    <lineage>
        <taxon>Bacteria</taxon>
        <taxon>Bacillati</taxon>
        <taxon>Actinomycetota</taxon>
        <taxon>Actinomycetes</taxon>
        <taxon>Mycobacteriales</taxon>
        <taxon>Nocardiaceae</taxon>
        <taxon>Nocardia</taxon>
    </lineage>
</organism>
<keyword evidence="1" id="KW-1133">Transmembrane helix</keyword>
<dbReference type="AlphaFoldDB" id="A0A7G1L0V9"/>
<name>A0A7G1L0V9_9NOCA</name>
<proteinExistence type="predicted"/>
<dbReference type="EMBL" id="AP023396">
    <property type="protein sequence ID" value="BCK59004.1"/>
    <property type="molecule type" value="Genomic_DNA"/>
</dbReference>
<sequence length="145" mass="15282">MTDADEPTPIDQRDSIKSPVPFIAAAVVAVLVLAGIVALALARPAEKNLTDADRVAIAARNFATAQADSNADRRATTACRDFDAARSPLGPEAVGKDVEIVKVTDTVVDGDHARAAVTSRIDGRETTSTWTLTRADGAWLVCDRP</sequence>